<evidence type="ECO:0000259" key="1">
    <source>
        <dbReference type="PROSITE" id="PS50011"/>
    </source>
</evidence>
<dbReference type="Gene3D" id="1.10.510.10">
    <property type="entry name" value="Transferase(Phosphotransferase) domain 1"/>
    <property type="match status" value="1"/>
</dbReference>
<dbReference type="GO" id="GO:0005524">
    <property type="term" value="F:ATP binding"/>
    <property type="evidence" value="ECO:0007669"/>
    <property type="project" value="InterPro"/>
</dbReference>
<dbReference type="EMBL" id="BBTG02000006">
    <property type="protein sequence ID" value="GAO13587.1"/>
    <property type="molecule type" value="Genomic_DNA"/>
</dbReference>
<accession>A0A1B5KUH9</accession>
<evidence type="ECO:0000313" key="3">
    <source>
        <dbReference type="Proteomes" id="UP000054053"/>
    </source>
</evidence>
<name>A0A1B5KUH9_USTVR</name>
<dbReference type="InterPro" id="IPR000719">
    <property type="entry name" value="Prot_kinase_dom"/>
</dbReference>
<evidence type="ECO:0000313" key="2">
    <source>
        <dbReference type="EMBL" id="GAO13587.1"/>
    </source>
</evidence>
<dbReference type="PROSITE" id="PS50011">
    <property type="entry name" value="PROTEIN_KINASE_DOM"/>
    <property type="match status" value="1"/>
</dbReference>
<reference evidence="3" key="1">
    <citation type="journal article" date="2016" name="Genome Announc.">
        <title>Genome sequence of Ustilaginoidea virens IPU010, a rice pathogenic fungus causing false smut.</title>
        <authorList>
            <person name="Kumagai T."/>
            <person name="Ishii T."/>
            <person name="Terai G."/>
            <person name="Umemura M."/>
            <person name="Machida M."/>
            <person name="Asai K."/>
        </authorList>
    </citation>
    <scope>NUCLEOTIDE SEQUENCE [LARGE SCALE GENOMIC DNA]</scope>
    <source>
        <strain evidence="3">IPU010</strain>
    </source>
</reference>
<proteinExistence type="predicted"/>
<dbReference type="GO" id="GO:0004672">
    <property type="term" value="F:protein kinase activity"/>
    <property type="evidence" value="ECO:0007669"/>
    <property type="project" value="InterPro"/>
</dbReference>
<protein>
    <recommendedName>
        <fullName evidence="1">Protein kinase domain-containing protein</fullName>
    </recommendedName>
</protein>
<dbReference type="Proteomes" id="UP000054053">
    <property type="component" value="Unassembled WGS sequence"/>
</dbReference>
<gene>
    <name evidence="2" type="ORF">UVI_02015400</name>
</gene>
<comment type="caution">
    <text evidence="2">The sequence shown here is derived from an EMBL/GenBank/DDBJ whole genome shotgun (WGS) entry which is preliminary data.</text>
</comment>
<organism evidence="2 3">
    <name type="scientific">Ustilaginoidea virens</name>
    <name type="common">Rice false smut fungus</name>
    <name type="synonym">Villosiclava virens</name>
    <dbReference type="NCBI Taxonomy" id="1159556"/>
    <lineage>
        <taxon>Eukaryota</taxon>
        <taxon>Fungi</taxon>
        <taxon>Dikarya</taxon>
        <taxon>Ascomycota</taxon>
        <taxon>Pezizomycotina</taxon>
        <taxon>Sordariomycetes</taxon>
        <taxon>Hypocreomycetidae</taxon>
        <taxon>Hypocreales</taxon>
        <taxon>Clavicipitaceae</taxon>
        <taxon>Ustilaginoidea</taxon>
    </lineage>
</organism>
<dbReference type="SUPFAM" id="SSF56112">
    <property type="entry name" value="Protein kinase-like (PK-like)"/>
    <property type="match status" value="1"/>
</dbReference>
<dbReference type="SMART" id="SM00220">
    <property type="entry name" value="S_TKc"/>
    <property type="match status" value="1"/>
</dbReference>
<dbReference type="AlphaFoldDB" id="A0A1B5KUH9"/>
<feature type="domain" description="Protein kinase" evidence="1">
    <location>
        <begin position="165"/>
        <end position="512"/>
    </location>
</feature>
<dbReference type="InterPro" id="IPR011009">
    <property type="entry name" value="Kinase-like_dom_sf"/>
</dbReference>
<sequence length="521" mass="59328">MTGLEIAGIALASLGAAEQLFDCGTRIHRRMTKEKQLNLLLRELQMFEVDDNRQMLDNYVRAAQPVLRSQLIQPADKERLTRKWERIKDQMIEINNLLDTMMQNSSILNSKARHEARDRLRDIGGSRVLSSRLMEFRDDVSFLEKQLAGNPPTLLTGKTFNYIDADNRRVWTNGVFLCKGKLTEPTDDGKSKAKWYLAEPVSFKATEDREALKESVAILASKLQRAQPTRGLFKLVGFREELDPSKRAFELIFGGDFAENFPPSLSLFIAANPAKPSLNFRVNLCCQLATAVLEAQLLGLVHKNIRPENILVVETAQSPMKTASEDQIPSLKLVGWQSARHVAEGYVTTLSNAVTPQRKVYQHPERQLPTSEHDYSMAHDVYSLGVCMIEILRWRSILRTEASEGQPPGVSNDFVEAFAKLKFAPNEREEADRYTKYPRQNKAVLLRINETYIPIEAGDKMRHIIHGFLTCLDRKDESDDEDEEGEEEGEYVLLGEVERREQARKFMDTALMDLRKVLCAI</sequence>
<dbReference type="PANTHER" id="PTHR37542:SF3">
    <property type="entry name" value="PRION-INHIBITION AND PROPAGATION HELO DOMAIN-CONTAINING PROTEIN"/>
    <property type="match status" value="1"/>
</dbReference>
<dbReference type="PANTHER" id="PTHR37542">
    <property type="entry name" value="HELO DOMAIN-CONTAINING PROTEIN-RELATED"/>
    <property type="match status" value="1"/>
</dbReference>